<dbReference type="STRING" id="477690.SAMN05216474_2430"/>
<dbReference type="RefSeq" id="WP_090250379.1">
    <property type="nucleotide sequence ID" value="NZ_FPAS01000004.1"/>
</dbReference>
<reference evidence="2 3" key="1">
    <citation type="submission" date="2016-10" db="EMBL/GenBank/DDBJ databases">
        <authorList>
            <person name="de Groot N.N."/>
        </authorList>
    </citation>
    <scope>NUCLEOTIDE SEQUENCE [LARGE SCALE GENOMIC DNA]</scope>
    <source>
        <strain evidence="2 3">CGMCC 1.7005</strain>
    </source>
</reference>
<keyword evidence="1" id="KW-1133">Transmembrane helix</keyword>
<keyword evidence="1" id="KW-0472">Membrane</keyword>
<keyword evidence="1" id="KW-0812">Transmembrane</keyword>
<gene>
    <name evidence="2" type="ORF">SAMN05216474_2430</name>
</gene>
<feature type="transmembrane region" description="Helical" evidence="1">
    <location>
        <begin position="36"/>
        <end position="55"/>
    </location>
</feature>
<feature type="transmembrane region" description="Helical" evidence="1">
    <location>
        <begin position="91"/>
        <end position="109"/>
    </location>
</feature>
<evidence type="ECO:0000313" key="2">
    <source>
        <dbReference type="EMBL" id="SFT80525.1"/>
    </source>
</evidence>
<dbReference type="AlphaFoldDB" id="A0A1I7AZZ4"/>
<evidence type="ECO:0000313" key="3">
    <source>
        <dbReference type="Proteomes" id="UP000236454"/>
    </source>
</evidence>
<dbReference type="Proteomes" id="UP000236454">
    <property type="component" value="Unassembled WGS sequence"/>
</dbReference>
<dbReference type="EMBL" id="FPAS01000004">
    <property type="protein sequence ID" value="SFT80525.1"/>
    <property type="molecule type" value="Genomic_DNA"/>
</dbReference>
<sequence length="117" mass="13008">MKKLANLSLGICGASIALPRLFILFAGEDNTLLQVIPWGGLILITGILGIGLHLWEARKEGLKFGFQSIFLFLSLVLLFVGFAGLEFQWENAKFILFIGVLTLGVWLVFPNNKKEEE</sequence>
<protein>
    <submittedName>
        <fullName evidence="2">Uncharacterized protein</fullName>
    </submittedName>
</protein>
<feature type="transmembrane region" description="Helical" evidence="1">
    <location>
        <begin position="64"/>
        <end position="85"/>
    </location>
</feature>
<evidence type="ECO:0000256" key="1">
    <source>
        <dbReference type="SAM" id="Phobius"/>
    </source>
</evidence>
<accession>A0A1I7AZZ4</accession>
<name>A0A1I7AZZ4_9FLAO</name>
<keyword evidence="3" id="KW-1185">Reference proteome</keyword>
<organism evidence="2 3">
    <name type="scientific">Lishizhenia tianjinensis</name>
    <dbReference type="NCBI Taxonomy" id="477690"/>
    <lineage>
        <taxon>Bacteria</taxon>
        <taxon>Pseudomonadati</taxon>
        <taxon>Bacteroidota</taxon>
        <taxon>Flavobacteriia</taxon>
        <taxon>Flavobacteriales</taxon>
        <taxon>Crocinitomicaceae</taxon>
        <taxon>Lishizhenia</taxon>
    </lineage>
</organism>
<proteinExistence type="predicted"/>